<feature type="non-terminal residue" evidence="1">
    <location>
        <position position="1"/>
    </location>
</feature>
<dbReference type="EMBL" id="AUZZ01005489">
    <property type="protein sequence ID" value="EQD49530.1"/>
    <property type="molecule type" value="Genomic_DNA"/>
</dbReference>
<gene>
    <name evidence="1" type="ORF">B2A_07655</name>
</gene>
<dbReference type="Gene3D" id="3.40.50.150">
    <property type="entry name" value="Vaccinia Virus protein VP39"/>
    <property type="match status" value="1"/>
</dbReference>
<name>T1B5A3_9ZZZZ</name>
<dbReference type="GO" id="GO:0008168">
    <property type="term" value="F:methyltransferase activity"/>
    <property type="evidence" value="ECO:0007669"/>
    <property type="project" value="UniProtKB-KW"/>
</dbReference>
<reference evidence="1" key="2">
    <citation type="journal article" date="2014" name="ISME J.">
        <title>Microbial stratification in low pH oxic and suboxic macroscopic growths along an acid mine drainage.</title>
        <authorList>
            <person name="Mendez-Garcia C."/>
            <person name="Mesa V."/>
            <person name="Sprenger R.R."/>
            <person name="Richter M."/>
            <person name="Diez M.S."/>
            <person name="Solano J."/>
            <person name="Bargiela R."/>
            <person name="Golyshina O.V."/>
            <person name="Manteca A."/>
            <person name="Ramos J.L."/>
            <person name="Gallego J.R."/>
            <person name="Llorente I."/>
            <person name="Martins Dos Santos V.A."/>
            <person name="Jensen O.N."/>
            <person name="Pelaez A.I."/>
            <person name="Sanchez J."/>
            <person name="Ferrer M."/>
        </authorList>
    </citation>
    <scope>NUCLEOTIDE SEQUENCE</scope>
</reference>
<dbReference type="InterPro" id="IPR029063">
    <property type="entry name" value="SAM-dependent_MTases_sf"/>
</dbReference>
<keyword evidence="1" id="KW-0489">Methyltransferase</keyword>
<sequence length="260" mass="28031">KEFLFGDEDPDANRFTFEAGSGERTPPRVITVGAGIELTTAEPAPDLASGNPGGFWDRIRRIGRAIEISRAVQNPGALASVYLLGGHKILRFANGFELVVGKDNWRAAERLVRLAYYGAELTAGGTEIPLHWQYFAESGIIATPEGICFRLSDSEPFILAETFIYNVHIPPCDLDGKVVVDAGAFTGDTALNFAYQGAEVYAFEPDPTNYRALLANLRLNPKLAPRIHAFPFAVGTDGHIEFHAGLQGGSGVYSKGGTCV</sequence>
<proteinExistence type="predicted"/>
<organism evidence="1">
    <name type="scientific">mine drainage metagenome</name>
    <dbReference type="NCBI Taxonomy" id="410659"/>
    <lineage>
        <taxon>unclassified sequences</taxon>
        <taxon>metagenomes</taxon>
        <taxon>ecological metagenomes</taxon>
    </lineage>
</organism>
<evidence type="ECO:0000313" key="1">
    <source>
        <dbReference type="EMBL" id="EQD49530.1"/>
    </source>
</evidence>
<keyword evidence="1" id="KW-0808">Transferase</keyword>
<reference evidence="1" key="1">
    <citation type="submission" date="2013-08" db="EMBL/GenBank/DDBJ databases">
        <authorList>
            <person name="Mendez C."/>
            <person name="Richter M."/>
            <person name="Ferrer M."/>
            <person name="Sanchez J."/>
        </authorList>
    </citation>
    <scope>NUCLEOTIDE SEQUENCE</scope>
</reference>
<feature type="non-terminal residue" evidence="1">
    <location>
        <position position="260"/>
    </location>
</feature>
<dbReference type="NCBIfam" id="TIGR01444">
    <property type="entry name" value="fkbM_fam"/>
    <property type="match status" value="1"/>
</dbReference>
<comment type="caution">
    <text evidence="1">The sequence shown here is derived from an EMBL/GenBank/DDBJ whole genome shotgun (WGS) entry which is preliminary data.</text>
</comment>
<dbReference type="InterPro" id="IPR006342">
    <property type="entry name" value="FkbM_mtfrase"/>
</dbReference>
<accession>T1B5A3</accession>
<dbReference type="AlphaFoldDB" id="T1B5A3"/>
<protein>
    <submittedName>
        <fullName evidence="1">Methyltransferase FkbM family</fullName>
    </submittedName>
</protein>
<dbReference type="GO" id="GO:0032259">
    <property type="term" value="P:methylation"/>
    <property type="evidence" value="ECO:0007669"/>
    <property type="project" value="UniProtKB-KW"/>
</dbReference>
<dbReference type="SUPFAM" id="SSF53335">
    <property type="entry name" value="S-adenosyl-L-methionine-dependent methyltransferases"/>
    <property type="match status" value="1"/>
</dbReference>